<reference evidence="13 14" key="1">
    <citation type="submission" date="2019-07" db="EMBL/GenBank/DDBJ databases">
        <authorList>
            <person name="Zhou L.-Y."/>
        </authorList>
    </citation>
    <scope>NUCLEOTIDE SEQUENCE [LARGE SCALE GENOMIC DNA]</scope>
    <source>
        <strain evidence="13 14">YIM 101269</strain>
    </source>
</reference>
<evidence type="ECO:0000313" key="14">
    <source>
        <dbReference type="Proteomes" id="UP000317638"/>
    </source>
</evidence>
<keyword evidence="6 13" id="KW-0489">Methyltransferase</keyword>
<dbReference type="InterPro" id="IPR029063">
    <property type="entry name" value="SAM-dependent_MTases_sf"/>
</dbReference>
<dbReference type="EC" id="2.1.1.77" evidence="3"/>
<name>A0A553K304_9ACTN</name>
<evidence type="ECO:0000256" key="1">
    <source>
        <dbReference type="ARBA" id="ARBA00004496"/>
    </source>
</evidence>
<evidence type="ECO:0000256" key="5">
    <source>
        <dbReference type="ARBA" id="ARBA00022490"/>
    </source>
</evidence>
<dbReference type="OrthoDB" id="4035289at2"/>
<evidence type="ECO:0000256" key="9">
    <source>
        <dbReference type="ARBA" id="ARBA00030757"/>
    </source>
</evidence>
<dbReference type="AlphaFoldDB" id="A0A553K304"/>
<dbReference type="Proteomes" id="UP000317638">
    <property type="component" value="Unassembled WGS sequence"/>
</dbReference>
<evidence type="ECO:0000256" key="3">
    <source>
        <dbReference type="ARBA" id="ARBA00011890"/>
    </source>
</evidence>
<dbReference type="EMBL" id="VKKG01000002">
    <property type="protein sequence ID" value="TRY19093.1"/>
    <property type="molecule type" value="Genomic_DNA"/>
</dbReference>
<feature type="region of interest" description="Disordered" evidence="12">
    <location>
        <begin position="68"/>
        <end position="99"/>
    </location>
</feature>
<keyword evidence="5" id="KW-0963">Cytoplasm</keyword>
<evidence type="ECO:0000256" key="6">
    <source>
        <dbReference type="ARBA" id="ARBA00022603"/>
    </source>
</evidence>
<dbReference type="GO" id="GO:0032259">
    <property type="term" value="P:methylation"/>
    <property type="evidence" value="ECO:0007669"/>
    <property type="project" value="UniProtKB-KW"/>
</dbReference>
<accession>A0A553K304</accession>
<dbReference type="GO" id="GO:0005737">
    <property type="term" value="C:cytoplasm"/>
    <property type="evidence" value="ECO:0007669"/>
    <property type="project" value="UniProtKB-SubCell"/>
</dbReference>
<dbReference type="Gene3D" id="3.40.50.150">
    <property type="entry name" value="Vaccinia Virus protein VP39"/>
    <property type="match status" value="1"/>
</dbReference>
<evidence type="ECO:0000256" key="4">
    <source>
        <dbReference type="ARBA" id="ARBA00013346"/>
    </source>
</evidence>
<sequence length="372" mass="40385">MLSPQSLLISRYHARQNWPRPVLPCPEEDRCCRDARSRPCRPSPCSPRRCRLAGPCCRARRSATSSCSGTRRRTTSAASTSGRRCGSSPPRRTGSTGWRSCRRPCATPTVPPSSRWTWTTRCCWWPPGPGAPRWPRSRTGAAAPSGSHSATRSRRPCVRGPPPRSRSGTCRCHSWASSAGRYTLSRERIAAAFVAAPRPAFLPEHLRAQWQLDCPLPLTHGQTNSQPSTVAAMLELLDVAPGMKVLDVGSGSGWTTALLAELVGPQGRVIGVERVPALVEHGRAALRSGDWPQAEIRPAEHGRLGLPDEAPFDRILVSAMAGTLPTALVDQLAEEGVMVVPVDGRMTRVLRRGPGAETTEHGLYVFVPLVED</sequence>
<evidence type="ECO:0000256" key="2">
    <source>
        <dbReference type="ARBA" id="ARBA00005369"/>
    </source>
</evidence>
<evidence type="ECO:0000256" key="10">
    <source>
        <dbReference type="ARBA" id="ARBA00031323"/>
    </source>
</evidence>
<comment type="caution">
    <text evidence="13">The sequence shown here is derived from an EMBL/GenBank/DDBJ whole genome shotgun (WGS) entry which is preliminary data.</text>
</comment>
<dbReference type="GO" id="GO:0004719">
    <property type="term" value="F:protein-L-isoaspartate (D-aspartate) O-methyltransferase activity"/>
    <property type="evidence" value="ECO:0007669"/>
    <property type="project" value="UniProtKB-EC"/>
</dbReference>
<comment type="similarity">
    <text evidence="2">Belongs to the methyltransferase superfamily. L-isoaspartyl/D-aspartyl protein methyltransferase family.</text>
</comment>
<dbReference type="PANTHER" id="PTHR11579:SF0">
    <property type="entry name" value="PROTEIN-L-ISOASPARTATE(D-ASPARTATE) O-METHYLTRANSFERASE"/>
    <property type="match status" value="1"/>
</dbReference>
<comment type="subcellular location">
    <subcellularLocation>
        <location evidence="1">Cytoplasm</location>
    </subcellularLocation>
</comment>
<keyword evidence="7 13" id="KW-0808">Transferase</keyword>
<proteinExistence type="inferred from homology"/>
<evidence type="ECO:0000256" key="8">
    <source>
        <dbReference type="ARBA" id="ARBA00022691"/>
    </source>
</evidence>
<evidence type="ECO:0000256" key="12">
    <source>
        <dbReference type="SAM" id="MobiDB-lite"/>
    </source>
</evidence>
<evidence type="ECO:0000256" key="7">
    <source>
        <dbReference type="ARBA" id="ARBA00022679"/>
    </source>
</evidence>
<keyword evidence="14" id="KW-1185">Reference proteome</keyword>
<evidence type="ECO:0000313" key="13">
    <source>
        <dbReference type="EMBL" id="TRY19093.1"/>
    </source>
</evidence>
<dbReference type="Pfam" id="PF01135">
    <property type="entry name" value="PCMT"/>
    <property type="match status" value="1"/>
</dbReference>
<organism evidence="13 14">
    <name type="scientific">Tessaracoccus rhinocerotis</name>
    <dbReference type="NCBI Taxonomy" id="1689449"/>
    <lineage>
        <taxon>Bacteria</taxon>
        <taxon>Bacillati</taxon>
        <taxon>Actinomycetota</taxon>
        <taxon>Actinomycetes</taxon>
        <taxon>Propionibacteriales</taxon>
        <taxon>Propionibacteriaceae</taxon>
        <taxon>Tessaracoccus</taxon>
    </lineage>
</organism>
<keyword evidence="8" id="KW-0949">S-adenosyl-L-methionine</keyword>
<protein>
    <recommendedName>
        <fullName evidence="4">Protein-L-isoaspartate O-methyltransferase</fullName>
        <ecNumber evidence="3">2.1.1.77</ecNumber>
    </recommendedName>
    <alternativeName>
        <fullName evidence="11">L-isoaspartyl protein carboxyl methyltransferase</fullName>
    </alternativeName>
    <alternativeName>
        <fullName evidence="9">Protein L-isoaspartyl methyltransferase</fullName>
    </alternativeName>
    <alternativeName>
        <fullName evidence="10">Protein-beta-aspartate methyltransferase</fullName>
    </alternativeName>
</protein>
<dbReference type="SUPFAM" id="SSF53335">
    <property type="entry name" value="S-adenosyl-L-methionine-dependent methyltransferases"/>
    <property type="match status" value="1"/>
</dbReference>
<gene>
    <name evidence="13" type="ORF">FOJ82_06420</name>
</gene>
<evidence type="ECO:0000256" key="11">
    <source>
        <dbReference type="ARBA" id="ARBA00031350"/>
    </source>
</evidence>
<feature type="region of interest" description="Disordered" evidence="12">
    <location>
        <begin position="134"/>
        <end position="167"/>
    </location>
</feature>
<dbReference type="PANTHER" id="PTHR11579">
    <property type="entry name" value="PROTEIN-L-ISOASPARTATE O-METHYLTRANSFERASE"/>
    <property type="match status" value="1"/>
</dbReference>
<dbReference type="CDD" id="cd02440">
    <property type="entry name" value="AdoMet_MTases"/>
    <property type="match status" value="1"/>
</dbReference>
<dbReference type="InterPro" id="IPR000682">
    <property type="entry name" value="PCMT"/>
</dbReference>
<feature type="compositionally biased region" description="Low complexity" evidence="12">
    <location>
        <begin position="68"/>
        <end position="95"/>
    </location>
</feature>